<organism evidence="4 5">
    <name type="scientific">Craterilacuibacter sinensis</name>
    <dbReference type="NCBI Taxonomy" id="2686017"/>
    <lineage>
        <taxon>Bacteria</taxon>
        <taxon>Pseudomonadati</taxon>
        <taxon>Pseudomonadota</taxon>
        <taxon>Betaproteobacteria</taxon>
        <taxon>Neisseriales</taxon>
        <taxon>Neisseriaceae</taxon>
        <taxon>Craterilacuibacter</taxon>
    </lineage>
</organism>
<dbReference type="AlphaFoldDB" id="A0A845BPA9"/>
<dbReference type="GO" id="GO:0004869">
    <property type="term" value="F:cysteine-type endopeptidase inhibitor activity"/>
    <property type="evidence" value="ECO:0007669"/>
    <property type="project" value="UniProtKB-KW"/>
</dbReference>
<evidence type="ECO:0000256" key="2">
    <source>
        <dbReference type="ARBA" id="ARBA00022704"/>
    </source>
</evidence>
<name>A0A845BPA9_9NEIS</name>
<evidence type="ECO:0000313" key="4">
    <source>
        <dbReference type="EMBL" id="MXR37084.1"/>
    </source>
</evidence>
<dbReference type="SUPFAM" id="SSF141066">
    <property type="entry name" value="ICP-like"/>
    <property type="match status" value="1"/>
</dbReference>
<sequence length="50" mass="5727">MANGSMPGSGGVETWSFVADKEGITQLRLRYLRPWEAMPLRELNYRVEVN</sequence>
<accession>A0A845BPA9</accession>
<dbReference type="Gene3D" id="2.60.40.2020">
    <property type="match status" value="1"/>
</dbReference>
<dbReference type="InterPro" id="IPR018990">
    <property type="entry name" value="Prot_inh_I42_chagasin"/>
</dbReference>
<proteinExistence type="predicted"/>
<dbReference type="InterPro" id="IPR036331">
    <property type="entry name" value="Chagasin-like_sf"/>
</dbReference>
<keyword evidence="2" id="KW-0789">Thiol protease inhibitor</keyword>
<feature type="domain" description="Proteinase inhibitor I42 chagasin" evidence="3">
    <location>
        <begin position="5"/>
        <end position="48"/>
    </location>
</feature>
<evidence type="ECO:0000259" key="3">
    <source>
        <dbReference type="Pfam" id="PF09394"/>
    </source>
</evidence>
<dbReference type="EMBL" id="WSSB01000007">
    <property type="protein sequence ID" value="MXR37084.1"/>
    <property type="molecule type" value="Genomic_DNA"/>
</dbReference>
<protein>
    <recommendedName>
        <fullName evidence="3">Proteinase inhibitor I42 chagasin domain-containing protein</fullName>
    </recommendedName>
</protein>
<dbReference type="Pfam" id="PF09394">
    <property type="entry name" value="Inhibitor_I42"/>
    <property type="match status" value="1"/>
</dbReference>
<keyword evidence="5" id="KW-1185">Reference proteome</keyword>
<evidence type="ECO:0000313" key="5">
    <source>
        <dbReference type="Proteomes" id="UP000467214"/>
    </source>
</evidence>
<gene>
    <name evidence="4" type="ORF">GQF02_08880</name>
</gene>
<dbReference type="Proteomes" id="UP000467214">
    <property type="component" value="Unassembled WGS sequence"/>
</dbReference>
<keyword evidence="1" id="KW-0646">Protease inhibitor</keyword>
<dbReference type="RefSeq" id="WP_160796471.1">
    <property type="nucleotide sequence ID" value="NZ_WSSB01000007.1"/>
</dbReference>
<reference evidence="4 5" key="1">
    <citation type="submission" date="2019-12" db="EMBL/GenBank/DDBJ databases">
        <title>Neisseriaceae gen. nov. sp. Genome sequencing and assembly.</title>
        <authorList>
            <person name="Liu Z."/>
            <person name="Li A."/>
        </authorList>
    </citation>
    <scope>NUCLEOTIDE SEQUENCE [LARGE SCALE GENOMIC DNA]</scope>
    <source>
        <strain evidence="4 5">B2N2-7</strain>
    </source>
</reference>
<comment type="caution">
    <text evidence="4">The sequence shown here is derived from an EMBL/GenBank/DDBJ whole genome shotgun (WGS) entry which is preliminary data.</text>
</comment>
<evidence type="ECO:0000256" key="1">
    <source>
        <dbReference type="ARBA" id="ARBA00022690"/>
    </source>
</evidence>